<evidence type="ECO:0000313" key="1">
    <source>
        <dbReference type="EMBL" id="KAL2750331.1"/>
    </source>
</evidence>
<comment type="caution">
    <text evidence="2">The sequence shown here is derived from an EMBL/GenBank/DDBJ whole genome shotgun (WGS) entry which is preliminary data.</text>
</comment>
<keyword evidence="3" id="KW-1185">Reference proteome</keyword>
<evidence type="ECO:0008006" key="4">
    <source>
        <dbReference type="Google" id="ProtNLM"/>
    </source>
</evidence>
<reference evidence="2 3" key="1">
    <citation type="journal article" date="2024" name="Ann. Entomol. Soc. Am.">
        <title>Genomic analyses of the southern and eastern yellowjacket wasps (Hymenoptera: Vespidae) reveal evolutionary signatures of social life.</title>
        <authorList>
            <person name="Catto M.A."/>
            <person name="Caine P.B."/>
            <person name="Orr S.E."/>
            <person name="Hunt B.G."/>
            <person name="Goodisman M.A.D."/>
        </authorList>
    </citation>
    <scope>NUCLEOTIDE SEQUENCE [LARGE SCALE GENOMIC DNA]</scope>
    <source>
        <strain evidence="2">232</strain>
        <tissue evidence="2">Head and thorax</tissue>
    </source>
</reference>
<protein>
    <recommendedName>
        <fullName evidence="4">Transposase</fullName>
    </recommendedName>
</protein>
<evidence type="ECO:0000313" key="3">
    <source>
        <dbReference type="Proteomes" id="UP001607303"/>
    </source>
</evidence>
<proteinExistence type="predicted"/>
<dbReference type="AlphaFoldDB" id="A0ABD2CZ89"/>
<dbReference type="Proteomes" id="UP001607303">
    <property type="component" value="Unassembled WGS sequence"/>
</dbReference>
<gene>
    <name evidence="2" type="ORF">V1477_001434</name>
    <name evidence="1" type="ORF">V1477_001462</name>
</gene>
<dbReference type="EMBL" id="JAYRBN010000016">
    <property type="protein sequence ID" value="KAL2750331.1"/>
    <property type="molecule type" value="Genomic_DNA"/>
</dbReference>
<sequence length="59" mass="7109">MERDNEGLKRRYSTIISDAMLPHTLRKVDVPYIHIEKSRAQNSRNHYRKILMATKYIYS</sequence>
<evidence type="ECO:0000313" key="2">
    <source>
        <dbReference type="EMBL" id="KAL2750346.1"/>
    </source>
</evidence>
<organism evidence="2 3">
    <name type="scientific">Vespula maculifrons</name>
    <name type="common">Eastern yellow jacket</name>
    <name type="synonym">Wasp</name>
    <dbReference type="NCBI Taxonomy" id="7453"/>
    <lineage>
        <taxon>Eukaryota</taxon>
        <taxon>Metazoa</taxon>
        <taxon>Ecdysozoa</taxon>
        <taxon>Arthropoda</taxon>
        <taxon>Hexapoda</taxon>
        <taxon>Insecta</taxon>
        <taxon>Pterygota</taxon>
        <taxon>Neoptera</taxon>
        <taxon>Endopterygota</taxon>
        <taxon>Hymenoptera</taxon>
        <taxon>Apocrita</taxon>
        <taxon>Aculeata</taxon>
        <taxon>Vespoidea</taxon>
        <taxon>Vespidae</taxon>
        <taxon>Vespinae</taxon>
        <taxon>Vespula</taxon>
    </lineage>
</organism>
<name>A0ABD2CZ89_VESMC</name>
<accession>A0ABD2CZ89</accession>
<dbReference type="EMBL" id="JAYRBN010000015">
    <property type="protein sequence ID" value="KAL2750346.1"/>
    <property type="molecule type" value="Genomic_DNA"/>
</dbReference>